<dbReference type="GO" id="GO:0016705">
    <property type="term" value="F:oxidoreductase activity, acting on paired donors, with incorporation or reduction of molecular oxygen"/>
    <property type="evidence" value="ECO:0007669"/>
    <property type="project" value="InterPro"/>
</dbReference>
<comment type="similarity">
    <text evidence="3">Belongs to the UbiH/COQ6 family.</text>
</comment>
<feature type="domain" description="FAD-binding" evidence="8">
    <location>
        <begin position="306"/>
        <end position="363"/>
    </location>
</feature>
<gene>
    <name evidence="9" type="ORF">EIP75_22280</name>
</gene>
<sequence length="441" mass="46319">MNHTADLTSPNPSTLAAPASSVLRLAVIGAGPAGLALALQAARLLPEASVTVFDARLADRDVSGDPRTLALSLGSVQFLSQLGVWGGIEATGKVAAIHEVHVSQQQPTVLWPGRDQPRVGITSREQGVAQLGAVLSYGTLVAPMQAAWQAAVAAHPGRLSMRFGTPVKGLKPVGGGVEVDADIADVFDLAVVAEGGVFADQPSLRWPEGLSRDYEQTAWVGQVLLEPGSPAGVAYERFTPAGPAALLPLPDGAVTAEGPIGRRAALVWCVQRADDPVQALDPVQRLALLNTIFPEQVGRIRQVSPLKAFPLGLNAHRRLVSDGVVARIGNAAQTLHPVAGQGLNLGLRDVHALLEALREVLPGLVADAADRSVQIGRALGRFERRRQPDRLALIAGTDFLARSFTYSAPVLATLRGLGLGLMQIATPARQGLARLMMFGHR</sequence>
<evidence type="ECO:0000256" key="5">
    <source>
        <dbReference type="ARBA" id="ARBA00022827"/>
    </source>
</evidence>
<dbReference type="PROSITE" id="PS01304">
    <property type="entry name" value="UBIH"/>
    <property type="match status" value="1"/>
</dbReference>
<evidence type="ECO:0000313" key="9">
    <source>
        <dbReference type="EMBL" id="RRS01056.1"/>
    </source>
</evidence>
<organism evidence="9 10">
    <name type="scientific">Aquabacterium soli</name>
    <dbReference type="NCBI Taxonomy" id="2493092"/>
    <lineage>
        <taxon>Bacteria</taxon>
        <taxon>Pseudomonadati</taxon>
        <taxon>Pseudomonadota</taxon>
        <taxon>Betaproteobacteria</taxon>
        <taxon>Burkholderiales</taxon>
        <taxon>Aquabacterium</taxon>
    </lineage>
</organism>
<dbReference type="OrthoDB" id="9769565at2"/>
<dbReference type="RefSeq" id="WP_125245405.1">
    <property type="nucleotide sequence ID" value="NZ_RSED01000029.1"/>
</dbReference>
<keyword evidence="6" id="KW-0560">Oxidoreductase</keyword>
<dbReference type="InterPro" id="IPR051205">
    <property type="entry name" value="UbiH/COQ6_monooxygenase"/>
</dbReference>
<keyword evidence="7" id="KW-0503">Monooxygenase</keyword>
<dbReference type="InterPro" id="IPR018168">
    <property type="entry name" value="Ubi_Hdrlase_CS"/>
</dbReference>
<keyword evidence="5" id="KW-0274">FAD</keyword>
<protein>
    <submittedName>
        <fullName evidence="9">2-octaprenyl-6-methoxyphenyl hydroxylase</fullName>
    </submittedName>
</protein>
<dbReference type="UniPathway" id="UPA00232"/>
<dbReference type="SUPFAM" id="SSF51905">
    <property type="entry name" value="FAD/NAD(P)-binding domain"/>
    <property type="match status" value="1"/>
</dbReference>
<evidence type="ECO:0000256" key="7">
    <source>
        <dbReference type="ARBA" id="ARBA00023033"/>
    </source>
</evidence>
<dbReference type="EMBL" id="RSED01000029">
    <property type="protein sequence ID" value="RRS01056.1"/>
    <property type="molecule type" value="Genomic_DNA"/>
</dbReference>
<dbReference type="Gene3D" id="3.30.9.10">
    <property type="entry name" value="D-Amino Acid Oxidase, subunit A, domain 2"/>
    <property type="match status" value="1"/>
</dbReference>
<accession>A0A3R8T1W1</accession>
<evidence type="ECO:0000256" key="6">
    <source>
        <dbReference type="ARBA" id="ARBA00023002"/>
    </source>
</evidence>
<dbReference type="GO" id="GO:0006744">
    <property type="term" value="P:ubiquinone biosynthetic process"/>
    <property type="evidence" value="ECO:0007669"/>
    <property type="project" value="UniProtKB-UniPathway"/>
</dbReference>
<name>A0A3R8T1W1_9BURK</name>
<evidence type="ECO:0000256" key="4">
    <source>
        <dbReference type="ARBA" id="ARBA00022630"/>
    </source>
</evidence>
<evidence type="ECO:0000259" key="8">
    <source>
        <dbReference type="Pfam" id="PF01494"/>
    </source>
</evidence>
<keyword evidence="4" id="KW-0285">Flavoprotein</keyword>
<evidence type="ECO:0000256" key="3">
    <source>
        <dbReference type="ARBA" id="ARBA00005349"/>
    </source>
</evidence>
<comment type="cofactor">
    <cofactor evidence="1">
        <name>FAD</name>
        <dbReference type="ChEBI" id="CHEBI:57692"/>
    </cofactor>
</comment>
<dbReference type="Proteomes" id="UP000269265">
    <property type="component" value="Unassembled WGS sequence"/>
</dbReference>
<dbReference type="PANTHER" id="PTHR43876:SF7">
    <property type="entry name" value="UBIQUINONE BIOSYNTHESIS MONOOXYGENASE COQ6, MITOCHONDRIAL"/>
    <property type="match status" value="1"/>
</dbReference>
<dbReference type="InterPro" id="IPR002938">
    <property type="entry name" value="FAD-bd"/>
</dbReference>
<dbReference type="GO" id="GO:0071949">
    <property type="term" value="F:FAD binding"/>
    <property type="evidence" value="ECO:0007669"/>
    <property type="project" value="InterPro"/>
</dbReference>
<dbReference type="GO" id="GO:0004497">
    <property type="term" value="F:monooxygenase activity"/>
    <property type="evidence" value="ECO:0007669"/>
    <property type="project" value="UniProtKB-KW"/>
</dbReference>
<dbReference type="Pfam" id="PF01494">
    <property type="entry name" value="FAD_binding_3"/>
    <property type="match status" value="1"/>
</dbReference>
<evidence type="ECO:0000256" key="1">
    <source>
        <dbReference type="ARBA" id="ARBA00001974"/>
    </source>
</evidence>
<comment type="caution">
    <text evidence="9">The sequence shown here is derived from an EMBL/GenBank/DDBJ whole genome shotgun (WGS) entry which is preliminary data.</text>
</comment>
<dbReference type="InterPro" id="IPR036188">
    <property type="entry name" value="FAD/NAD-bd_sf"/>
</dbReference>
<dbReference type="AlphaFoldDB" id="A0A3R8T1W1"/>
<dbReference type="PRINTS" id="PR00420">
    <property type="entry name" value="RNGMNOXGNASE"/>
</dbReference>
<evidence type="ECO:0000256" key="2">
    <source>
        <dbReference type="ARBA" id="ARBA00004749"/>
    </source>
</evidence>
<dbReference type="NCBIfam" id="TIGR01988">
    <property type="entry name" value="Ubi-OHases"/>
    <property type="match status" value="1"/>
</dbReference>
<comment type="pathway">
    <text evidence="2">Cofactor biosynthesis; ubiquinone biosynthesis.</text>
</comment>
<proteinExistence type="inferred from homology"/>
<keyword evidence="10" id="KW-1185">Reference proteome</keyword>
<evidence type="ECO:0000313" key="10">
    <source>
        <dbReference type="Proteomes" id="UP000269265"/>
    </source>
</evidence>
<dbReference type="InterPro" id="IPR010971">
    <property type="entry name" value="UbiH/COQ6"/>
</dbReference>
<dbReference type="Gene3D" id="3.50.50.60">
    <property type="entry name" value="FAD/NAD(P)-binding domain"/>
    <property type="match status" value="2"/>
</dbReference>
<reference evidence="9 10" key="1">
    <citation type="submission" date="2018-12" db="EMBL/GenBank/DDBJ databases">
        <title>The whole draft genome of Aquabacterium sp. SJQ9.</title>
        <authorList>
            <person name="Sun L."/>
            <person name="Gao X."/>
            <person name="Chen W."/>
            <person name="Huang K."/>
        </authorList>
    </citation>
    <scope>NUCLEOTIDE SEQUENCE [LARGE SCALE GENOMIC DNA]</scope>
    <source>
        <strain evidence="9 10">SJQ9</strain>
    </source>
</reference>
<dbReference type="PANTHER" id="PTHR43876">
    <property type="entry name" value="UBIQUINONE BIOSYNTHESIS MONOOXYGENASE COQ6, MITOCHONDRIAL"/>
    <property type="match status" value="1"/>
</dbReference>